<dbReference type="EMBL" id="JBHSFN010000009">
    <property type="protein sequence ID" value="MFC4587789.1"/>
    <property type="molecule type" value="Genomic_DNA"/>
</dbReference>
<dbReference type="InterPro" id="IPR046252">
    <property type="entry name" value="DUF6285"/>
</dbReference>
<organism evidence="3 4">
    <name type="scientific">Sphaerisporangium corydalis</name>
    <dbReference type="NCBI Taxonomy" id="1441875"/>
    <lineage>
        <taxon>Bacteria</taxon>
        <taxon>Bacillati</taxon>
        <taxon>Actinomycetota</taxon>
        <taxon>Actinomycetes</taxon>
        <taxon>Streptosporangiales</taxon>
        <taxon>Streptosporangiaceae</taxon>
        <taxon>Sphaerisporangium</taxon>
    </lineage>
</organism>
<evidence type="ECO:0000313" key="3">
    <source>
        <dbReference type="EMBL" id="MFC4587789.1"/>
    </source>
</evidence>
<keyword evidence="4" id="KW-1185">Reference proteome</keyword>
<evidence type="ECO:0000313" key="4">
    <source>
        <dbReference type="Proteomes" id="UP001595891"/>
    </source>
</evidence>
<gene>
    <name evidence="3" type="ORF">ACFO8L_16965</name>
</gene>
<dbReference type="Pfam" id="PF19802">
    <property type="entry name" value="DUF6285"/>
    <property type="match status" value="1"/>
</dbReference>
<accession>A0ABV9EI26</accession>
<evidence type="ECO:0000256" key="1">
    <source>
        <dbReference type="SAM" id="MobiDB-lite"/>
    </source>
</evidence>
<feature type="domain" description="DUF6285" evidence="2">
    <location>
        <begin position="49"/>
        <end position="132"/>
    </location>
</feature>
<comment type="caution">
    <text evidence="3">The sequence shown here is derived from an EMBL/GenBank/DDBJ whole genome shotgun (WGS) entry which is preliminary data.</text>
</comment>
<protein>
    <submittedName>
        <fullName evidence="3">DUF6285 domain-containing protein</fullName>
    </submittedName>
</protein>
<evidence type="ECO:0000259" key="2">
    <source>
        <dbReference type="Pfam" id="PF19802"/>
    </source>
</evidence>
<name>A0ABV9EI26_9ACTN</name>
<dbReference type="RefSeq" id="WP_262840277.1">
    <property type="nucleotide sequence ID" value="NZ_JANZYP010000001.1"/>
</dbReference>
<dbReference type="Proteomes" id="UP001595891">
    <property type="component" value="Unassembled WGS sequence"/>
</dbReference>
<feature type="region of interest" description="Disordered" evidence="1">
    <location>
        <begin position="1"/>
        <end position="23"/>
    </location>
</feature>
<sequence>MTEPPPAGRQDATPGRPAEVPPACPPHDVPSAADLVAAVREFLSGEVLPALEGRTAFHTRVAVNVLGMVEREIRLGPAQAEAHAARLAALGVTGDAALAAAIREGRLDGDPATAAALVAAVRDKLLVANPGYLGEAQ</sequence>
<proteinExistence type="predicted"/>
<reference evidence="4" key="1">
    <citation type="journal article" date="2019" name="Int. J. Syst. Evol. Microbiol.">
        <title>The Global Catalogue of Microorganisms (GCM) 10K type strain sequencing project: providing services to taxonomists for standard genome sequencing and annotation.</title>
        <authorList>
            <consortium name="The Broad Institute Genomics Platform"/>
            <consortium name="The Broad Institute Genome Sequencing Center for Infectious Disease"/>
            <person name="Wu L."/>
            <person name="Ma J."/>
        </authorList>
    </citation>
    <scope>NUCLEOTIDE SEQUENCE [LARGE SCALE GENOMIC DNA]</scope>
    <source>
        <strain evidence="4">CCUG 49560</strain>
    </source>
</reference>